<accession>A0A5N4CHK8</accession>
<reference evidence="2 3" key="1">
    <citation type="journal article" date="2019" name="Mol. Ecol. Resour.">
        <title>Improving Illumina assemblies with Hi-C and long reads: an example with the North African dromedary.</title>
        <authorList>
            <person name="Elbers J.P."/>
            <person name="Rogers M.F."/>
            <person name="Perelman P.L."/>
            <person name="Proskuryakova A.A."/>
            <person name="Serdyukova N.A."/>
            <person name="Johnson W.E."/>
            <person name="Horin P."/>
            <person name="Corander J."/>
            <person name="Murphy D."/>
            <person name="Burger P.A."/>
        </authorList>
    </citation>
    <scope>NUCLEOTIDE SEQUENCE [LARGE SCALE GENOMIC DNA]</scope>
    <source>
        <strain evidence="2">Drom800</strain>
        <tissue evidence="2">Blood</tissue>
    </source>
</reference>
<dbReference type="AlphaFoldDB" id="A0A5N4CHK8"/>
<dbReference type="Proteomes" id="UP000299084">
    <property type="component" value="Unassembled WGS sequence"/>
</dbReference>
<organism evidence="2 3">
    <name type="scientific">Camelus dromedarius</name>
    <name type="common">Dromedary</name>
    <name type="synonym">Arabian camel</name>
    <dbReference type="NCBI Taxonomy" id="9838"/>
    <lineage>
        <taxon>Eukaryota</taxon>
        <taxon>Metazoa</taxon>
        <taxon>Chordata</taxon>
        <taxon>Craniata</taxon>
        <taxon>Vertebrata</taxon>
        <taxon>Euteleostomi</taxon>
        <taxon>Mammalia</taxon>
        <taxon>Eutheria</taxon>
        <taxon>Laurasiatheria</taxon>
        <taxon>Artiodactyla</taxon>
        <taxon>Tylopoda</taxon>
        <taxon>Camelidae</taxon>
        <taxon>Camelus</taxon>
    </lineage>
</organism>
<keyword evidence="3" id="KW-1185">Reference proteome</keyword>
<comment type="caution">
    <text evidence="2">The sequence shown here is derived from an EMBL/GenBank/DDBJ whole genome shotgun (WGS) entry which is preliminary data.</text>
</comment>
<evidence type="ECO:0000313" key="2">
    <source>
        <dbReference type="EMBL" id="KAB1258429.1"/>
    </source>
</evidence>
<gene>
    <name evidence="2" type="ORF">Cadr_000028656</name>
</gene>
<sequence length="152" mass="17103">MNCHSPQPEDLDGGCPDLKLRQTHPQFLPPDTHVNVLLERVTFSRTQPEGSDLRSVKPFSERYPILDYTVRVRLFSESTSRGRRAVEAQAGYGLATTSPTSHTCREDEQGNGTGARPRAWHRQTATEWEQQHAELTLRAEKELAALEGYSVS</sequence>
<dbReference type="EMBL" id="JWIN03000024">
    <property type="protein sequence ID" value="KAB1258429.1"/>
    <property type="molecule type" value="Genomic_DNA"/>
</dbReference>
<protein>
    <submittedName>
        <fullName evidence="2">Uncharacterized protein</fullName>
    </submittedName>
</protein>
<evidence type="ECO:0000313" key="3">
    <source>
        <dbReference type="Proteomes" id="UP000299084"/>
    </source>
</evidence>
<feature type="region of interest" description="Disordered" evidence="1">
    <location>
        <begin position="1"/>
        <end position="24"/>
    </location>
</feature>
<feature type="region of interest" description="Disordered" evidence="1">
    <location>
        <begin position="89"/>
        <end position="120"/>
    </location>
</feature>
<proteinExistence type="predicted"/>
<name>A0A5N4CHK8_CAMDR</name>
<evidence type="ECO:0000256" key="1">
    <source>
        <dbReference type="SAM" id="MobiDB-lite"/>
    </source>
</evidence>